<evidence type="ECO:0000256" key="1">
    <source>
        <dbReference type="ARBA" id="ARBA00022741"/>
    </source>
</evidence>
<feature type="non-terminal residue" evidence="7">
    <location>
        <position position="94"/>
    </location>
</feature>
<dbReference type="PANTHER" id="PTHR11070:SF2">
    <property type="entry name" value="ATP-DEPENDENT DNA HELICASE SRS2"/>
    <property type="match status" value="1"/>
</dbReference>
<keyword evidence="2 5" id="KW-0378">Hydrolase</keyword>
<comment type="caution">
    <text evidence="7">The sequence shown here is derived from an EMBL/GenBank/DDBJ whole genome shotgun (WGS) entry which is preliminary data.</text>
</comment>
<dbReference type="Gene3D" id="3.40.50.300">
    <property type="entry name" value="P-loop containing nucleotide triphosphate hydrolases"/>
    <property type="match status" value="1"/>
</dbReference>
<evidence type="ECO:0000256" key="2">
    <source>
        <dbReference type="ARBA" id="ARBA00022801"/>
    </source>
</evidence>
<dbReference type="InterPro" id="IPR000212">
    <property type="entry name" value="DNA_helicase_UvrD/REP"/>
</dbReference>
<dbReference type="GO" id="GO:0005829">
    <property type="term" value="C:cytosol"/>
    <property type="evidence" value="ECO:0007669"/>
    <property type="project" value="TreeGrafter"/>
</dbReference>
<evidence type="ECO:0000259" key="6">
    <source>
        <dbReference type="PROSITE" id="PS51198"/>
    </source>
</evidence>
<sequence>MMDILAGLNTKQRQAVETLNGPILVIAGPGSGKTKVLTHRVAYLIQQKVAPENILAVTFTNKASCEMKERIRKLIDSRGSILPARNASRSDAGG</sequence>
<evidence type="ECO:0000313" key="7">
    <source>
        <dbReference type="EMBL" id="PIZ69675.1"/>
    </source>
</evidence>
<reference evidence="8" key="1">
    <citation type="submission" date="2017-09" db="EMBL/GenBank/DDBJ databases">
        <title>Depth-based differentiation of microbial function through sediment-hosted aquifers and enrichment of novel symbionts in the deep terrestrial subsurface.</title>
        <authorList>
            <person name="Probst A.J."/>
            <person name="Ladd B."/>
            <person name="Jarett J.K."/>
            <person name="Geller-Mcgrath D.E."/>
            <person name="Sieber C.M.K."/>
            <person name="Emerson J.B."/>
            <person name="Anantharaman K."/>
            <person name="Thomas B.C."/>
            <person name="Malmstrom R."/>
            <person name="Stieglmeier M."/>
            <person name="Klingl A."/>
            <person name="Woyke T."/>
            <person name="Ryan C.M."/>
            <person name="Banfield J.F."/>
        </authorList>
    </citation>
    <scope>NUCLEOTIDE SEQUENCE [LARGE SCALE GENOMIC DNA]</scope>
</reference>
<evidence type="ECO:0000256" key="4">
    <source>
        <dbReference type="ARBA" id="ARBA00022840"/>
    </source>
</evidence>
<gene>
    <name evidence="7" type="ORF">COY11_04065</name>
</gene>
<dbReference type="CDD" id="cd17932">
    <property type="entry name" value="DEXQc_UvrD"/>
    <property type="match status" value="1"/>
</dbReference>
<keyword evidence="3 5" id="KW-0347">Helicase</keyword>
<dbReference type="EMBL" id="PFOG01000146">
    <property type="protein sequence ID" value="PIZ69675.1"/>
    <property type="molecule type" value="Genomic_DNA"/>
</dbReference>
<organism evidence="7 8">
    <name type="scientific">Candidatus Portnoybacteria bacterium CG_4_10_14_0_2_um_filter_44_20</name>
    <dbReference type="NCBI Taxonomy" id="1974799"/>
    <lineage>
        <taxon>Bacteria</taxon>
        <taxon>Candidatus Portnoyibacteriota</taxon>
    </lineage>
</organism>
<keyword evidence="4 5" id="KW-0067">ATP-binding</keyword>
<dbReference type="GO" id="GO:0000725">
    <property type="term" value="P:recombinational repair"/>
    <property type="evidence" value="ECO:0007669"/>
    <property type="project" value="TreeGrafter"/>
</dbReference>
<evidence type="ECO:0000256" key="5">
    <source>
        <dbReference type="PROSITE-ProRule" id="PRU00560"/>
    </source>
</evidence>
<evidence type="ECO:0000256" key="3">
    <source>
        <dbReference type="ARBA" id="ARBA00022806"/>
    </source>
</evidence>
<keyword evidence="1 5" id="KW-0547">Nucleotide-binding</keyword>
<dbReference type="SUPFAM" id="SSF52540">
    <property type="entry name" value="P-loop containing nucleoside triphosphate hydrolases"/>
    <property type="match status" value="1"/>
</dbReference>
<dbReference type="AlphaFoldDB" id="A0A2M7UEJ9"/>
<accession>A0A2M7UEJ9</accession>
<dbReference type="InterPro" id="IPR027417">
    <property type="entry name" value="P-loop_NTPase"/>
</dbReference>
<dbReference type="GO" id="GO:0005524">
    <property type="term" value="F:ATP binding"/>
    <property type="evidence" value="ECO:0007669"/>
    <property type="project" value="UniProtKB-UniRule"/>
</dbReference>
<dbReference type="GO" id="GO:0003677">
    <property type="term" value="F:DNA binding"/>
    <property type="evidence" value="ECO:0007669"/>
    <property type="project" value="InterPro"/>
</dbReference>
<dbReference type="GO" id="GO:0016787">
    <property type="term" value="F:hydrolase activity"/>
    <property type="evidence" value="ECO:0007669"/>
    <property type="project" value="UniProtKB-UniRule"/>
</dbReference>
<name>A0A2M7UEJ9_9BACT</name>
<dbReference type="InterPro" id="IPR014016">
    <property type="entry name" value="UvrD-like_ATP-bd"/>
</dbReference>
<dbReference type="PANTHER" id="PTHR11070">
    <property type="entry name" value="UVRD / RECB / PCRA DNA HELICASE FAMILY MEMBER"/>
    <property type="match status" value="1"/>
</dbReference>
<dbReference type="Pfam" id="PF00580">
    <property type="entry name" value="UvrD-helicase"/>
    <property type="match status" value="1"/>
</dbReference>
<dbReference type="GO" id="GO:0043138">
    <property type="term" value="F:3'-5' DNA helicase activity"/>
    <property type="evidence" value="ECO:0007669"/>
    <property type="project" value="TreeGrafter"/>
</dbReference>
<proteinExistence type="predicted"/>
<evidence type="ECO:0000313" key="8">
    <source>
        <dbReference type="Proteomes" id="UP000229805"/>
    </source>
</evidence>
<protein>
    <recommendedName>
        <fullName evidence="6">UvrD-like helicase ATP-binding domain-containing protein</fullName>
    </recommendedName>
</protein>
<feature type="domain" description="UvrD-like helicase ATP-binding" evidence="6">
    <location>
        <begin position="6"/>
        <end position="94"/>
    </location>
</feature>
<dbReference type="Proteomes" id="UP000229805">
    <property type="component" value="Unassembled WGS sequence"/>
</dbReference>
<feature type="binding site" evidence="5">
    <location>
        <begin position="27"/>
        <end position="34"/>
    </location>
    <ligand>
        <name>ATP</name>
        <dbReference type="ChEBI" id="CHEBI:30616"/>
    </ligand>
</feature>
<dbReference type="PROSITE" id="PS51198">
    <property type="entry name" value="UVRD_HELICASE_ATP_BIND"/>
    <property type="match status" value="1"/>
</dbReference>